<gene>
    <name evidence="4" type="ORF">C6568_04425</name>
</gene>
<evidence type="ECO:0000256" key="1">
    <source>
        <dbReference type="ARBA" id="ARBA00010116"/>
    </source>
</evidence>
<dbReference type="PROSITE" id="PS51127">
    <property type="entry name" value="BIG1"/>
    <property type="match status" value="1"/>
</dbReference>
<feature type="domain" description="Big-1" evidence="3">
    <location>
        <begin position="54"/>
        <end position="150"/>
    </location>
</feature>
<accession>A0A2R3Q9Z2</accession>
<dbReference type="Proteomes" id="UP000237925">
    <property type="component" value="Chromosome"/>
</dbReference>
<proteinExistence type="inferred from homology"/>
<evidence type="ECO:0000313" key="5">
    <source>
        <dbReference type="Proteomes" id="UP000237925"/>
    </source>
</evidence>
<evidence type="ECO:0000313" key="4">
    <source>
        <dbReference type="EMBL" id="AVO48598.1"/>
    </source>
</evidence>
<dbReference type="PROSITE" id="PS51257">
    <property type="entry name" value="PROKAR_LIPOPROTEIN"/>
    <property type="match status" value="1"/>
</dbReference>
<feature type="chain" id="PRO_5015353017" description="Big-1 domain-containing protein" evidence="2">
    <location>
        <begin position="19"/>
        <end position="509"/>
    </location>
</feature>
<dbReference type="SUPFAM" id="SSF49373">
    <property type="entry name" value="Invasin/intimin cell-adhesion fragments"/>
    <property type="match status" value="2"/>
</dbReference>
<dbReference type="EMBL" id="CP027667">
    <property type="protein sequence ID" value="AVO48598.1"/>
    <property type="molecule type" value="Genomic_DNA"/>
</dbReference>
<protein>
    <recommendedName>
        <fullName evidence="3">Big-1 domain-containing protein</fullName>
    </recommendedName>
</protein>
<organism evidence="4 5">
    <name type="scientific">Melaminivora suipulveris</name>
    <dbReference type="NCBI Taxonomy" id="2109913"/>
    <lineage>
        <taxon>Bacteria</taxon>
        <taxon>Pseudomonadati</taxon>
        <taxon>Pseudomonadota</taxon>
        <taxon>Betaproteobacteria</taxon>
        <taxon>Burkholderiales</taxon>
        <taxon>Comamonadaceae</taxon>
        <taxon>Melaminivora</taxon>
    </lineage>
</organism>
<evidence type="ECO:0000259" key="3">
    <source>
        <dbReference type="PROSITE" id="PS51127"/>
    </source>
</evidence>
<feature type="signal peptide" evidence="2">
    <location>
        <begin position="1"/>
        <end position="18"/>
    </location>
</feature>
<keyword evidence="2" id="KW-0732">Signal</keyword>
<dbReference type="InterPro" id="IPR003344">
    <property type="entry name" value="Big_1_dom"/>
</dbReference>
<dbReference type="SMART" id="SM00634">
    <property type="entry name" value="BID_1"/>
    <property type="match status" value="2"/>
</dbReference>
<keyword evidence="5" id="KW-1185">Reference proteome</keyword>
<dbReference type="AlphaFoldDB" id="A0A2R3Q9Z2"/>
<dbReference type="Gene3D" id="2.60.40.10">
    <property type="entry name" value="Immunoglobulins"/>
    <property type="match status" value="3"/>
</dbReference>
<comment type="similarity">
    <text evidence="1">Belongs to the intimin/invasin family.</text>
</comment>
<dbReference type="InterPro" id="IPR008964">
    <property type="entry name" value="Invasin/intimin_cell_adhesion"/>
</dbReference>
<dbReference type="OrthoDB" id="5522233at2"/>
<evidence type="ECO:0000256" key="2">
    <source>
        <dbReference type="SAM" id="SignalP"/>
    </source>
</evidence>
<dbReference type="InterPro" id="IPR013783">
    <property type="entry name" value="Ig-like_fold"/>
</dbReference>
<reference evidence="4 5" key="1">
    <citation type="submission" date="2018-03" db="EMBL/GenBank/DDBJ databases">
        <title>Genome sequencing of Melaminivora sp.</title>
        <authorList>
            <person name="Kim S.-J."/>
            <person name="Heo J."/>
            <person name="Ahn J.-H."/>
            <person name="Kwon S.-W."/>
        </authorList>
    </citation>
    <scope>NUCLEOTIDE SEQUENCE [LARGE SCALE GENOMIC DNA]</scope>
    <source>
        <strain evidence="4 5">SC2-9</strain>
    </source>
</reference>
<dbReference type="KEGG" id="mela:C6568_04425"/>
<dbReference type="RefSeq" id="WP_106683078.1">
    <property type="nucleotide sequence ID" value="NZ_CP027667.1"/>
</dbReference>
<sequence length="509" mass="51832">MKLVKKIFLCAAVALVGACGGGGGDPGTPGGGGANQPLGTLSVQLYKSDEPAAVNTFKTSDLDIHAKAVLKDKSGQPVPNAIVTFSENGSGLLTFMPESATALTNSSGIAEVDLKATGATSLGATQVVATASLNDRNGTPVEMTGSANLSVTAAVVADPQSVARAINFTAANPADRSIVIAGSGGTGRSETALLTFTVVDAQGAPIKGVIVDFNAVPADSVVLSTPEGKTNSEGQVVASVSSKSRPTSVVINAQVRGRPISTQSDTLTVTTDVATQRGFDLSASKFNLDYDLSGDSSTINVRIVDRNGNPVTDGVAVVARTDFGRVGSASRGGCTTANGKCSVDYEVQNPRPADGVPVTVVFSTQTGQGTEISDSLNLWVTSVGWLNLYESRTAATPFLGPVSLQRTDPETCKFGTFALWVGTPKGFAAPAGTTISARSRTDLAAPTIVAGSPTLDRASSRTLVEFSATGKEGNPAGVDTWVVQFAAGPSKTLHAVELALNVPACPKKQ</sequence>
<name>A0A2R3Q9Z2_9BURK</name>